<dbReference type="SUPFAM" id="SSF46966">
    <property type="entry name" value="Spectrin repeat"/>
    <property type="match status" value="2"/>
</dbReference>
<evidence type="ECO:0000259" key="7">
    <source>
        <dbReference type="SMART" id="SM01249"/>
    </source>
</evidence>
<evidence type="ECO:0000313" key="9">
    <source>
        <dbReference type="RefSeq" id="XP_026544865.1"/>
    </source>
</evidence>
<dbReference type="Proteomes" id="UP000504612">
    <property type="component" value="Unplaced"/>
</dbReference>
<dbReference type="SMART" id="SM01249">
    <property type="entry name" value="KASH"/>
    <property type="match status" value="1"/>
</dbReference>
<dbReference type="SMART" id="SM00150">
    <property type="entry name" value="SPEC"/>
    <property type="match status" value="2"/>
</dbReference>
<dbReference type="PANTHER" id="PTHR21640:SF1">
    <property type="entry name" value="NESPRIN-4"/>
    <property type="match status" value="1"/>
</dbReference>
<dbReference type="GO" id="GO:0005640">
    <property type="term" value="C:nuclear outer membrane"/>
    <property type="evidence" value="ECO:0007669"/>
    <property type="project" value="UniProtKB-SubCell"/>
</dbReference>
<dbReference type="InterPro" id="IPR030268">
    <property type="entry name" value="SYNE4"/>
</dbReference>
<dbReference type="AlphaFoldDB" id="A0A6J1VPC7"/>
<comment type="subcellular location">
    <subcellularLocation>
        <location evidence="6">Nucleus outer membrane</location>
        <topology evidence="6">Single-pass type IV membrane protein</topology>
    </subcellularLocation>
</comment>
<dbReference type="InterPro" id="IPR002017">
    <property type="entry name" value="Spectrin_repeat"/>
</dbReference>
<keyword evidence="8" id="KW-1185">Reference proteome</keyword>
<evidence type="ECO:0000256" key="5">
    <source>
        <dbReference type="ARBA" id="ARBA00023242"/>
    </source>
</evidence>
<proteinExistence type="inferred from homology"/>
<dbReference type="KEGG" id="nss:113426691"/>
<dbReference type="CDD" id="cd00176">
    <property type="entry name" value="SPEC"/>
    <property type="match status" value="1"/>
</dbReference>
<dbReference type="Pfam" id="PF10541">
    <property type="entry name" value="KASH"/>
    <property type="match status" value="1"/>
</dbReference>
<evidence type="ECO:0000256" key="6">
    <source>
        <dbReference type="ARBA" id="ARBA00046312"/>
    </source>
</evidence>
<keyword evidence="4" id="KW-0472">Membrane</keyword>
<evidence type="ECO:0000256" key="4">
    <source>
        <dbReference type="ARBA" id="ARBA00023136"/>
    </source>
</evidence>
<accession>A0A6J1VPC7</accession>
<dbReference type="Gene3D" id="1.20.58.60">
    <property type="match status" value="1"/>
</dbReference>
<dbReference type="GeneID" id="113426691"/>
<dbReference type="PANTHER" id="PTHR21640">
    <property type="match status" value="1"/>
</dbReference>
<evidence type="ECO:0000313" key="8">
    <source>
        <dbReference type="Proteomes" id="UP000504612"/>
    </source>
</evidence>
<comment type="similarity">
    <text evidence="1">Belongs to the nesprin family.</text>
</comment>
<dbReference type="GO" id="GO:0034993">
    <property type="term" value="C:meiotic nuclear membrane microtubule tethering complex"/>
    <property type="evidence" value="ECO:0007669"/>
    <property type="project" value="InterPro"/>
</dbReference>
<dbReference type="InterPro" id="IPR012315">
    <property type="entry name" value="KASH"/>
</dbReference>
<keyword evidence="2" id="KW-0812">Transmembrane</keyword>
<dbReference type="CTD" id="163183"/>
<feature type="domain" description="KASH" evidence="7">
    <location>
        <begin position="541"/>
        <end position="601"/>
    </location>
</feature>
<organism evidence="8 9">
    <name type="scientific">Notechis scutatus</name>
    <name type="common">mainland tiger snake</name>
    <dbReference type="NCBI Taxonomy" id="8663"/>
    <lineage>
        <taxon>Eukaryota</taxon>
        <taxon>Metazoa</taxon>
        <taxon>Chordata</taxon>
        <taxon>Craniata</taxon>
        <taxon>Vertebrata</taxon>
        <taxon>Euteleostomi</taxon>
        <taxon>Lepidosauria</taxon>
        <taxon>Squamata</taxon>
        <taxon>Bifurcata</taxon>
        <taxon>Unidentata</taxon>
        <taxon>Episquamata</taxon>
        <taxon>Toxicofera</taxon>
        <taxon>Serpentes</taxon>
        <taxon>Colubroidea</taxon>
        <taxon>Elapidae</taxon>
        <taxon>Hydrophiinae</taxon>
        <taxon>Notechis</taxon>
    </lineage>
</organism>
<evidence type="ECO:0000256" key="2">
    <source>
        <dbReference type="ARBA" id="ARBA00022692"/>
    </source>
</evidence>
<evidence type="ECO:0000256" key="3">
    <source>
        <dbReference type="ARBA" id="ARBA00022989"/>
    </source>
</evidence>
<name>A0A6J1VPC7_9SAUR</name>
<dbReference type="InterPro" id="IPR018159">
    <property type="entry name" value="Spectrin/alpha-actinin"/>
</dbReference>
<reference evidence="9" key="1">
    <citation type="submission" date="2025-08" db="UniProtKB">
        <authorList>
            <consortium name="RefSeq"/>
        </authorList>
    </citation>
    <scope>IDENTIFICATION</scope>
</reference>
<keyword evidence="3" id="KW-1133">Transmembrane helix</keyword>
<sequence length="601" mass="68236">MQGGAVNFDFSPEKRGCHRWSGELRMPVNAACNFCTVTVEKRTREEEAWALQKSLQDGVFRFQDWLQAAETVAASPRSSQVSYAGSRKELQRFRALQKDISEKVWPLESLNRQYCQLVRMGSMGPRLKSSVQEVNRRWEELRSRAAAVSRRLQHFVNQWEEFGLKKETIQVRLMELDLRLTEVEHFSGGTSLDKMIQLQAFQQDVQTNTEHVDHLVVYAENLIQKSQPEDAEILEEDLKELIGFHQEVLSRVFQFQRRLVSMRLVFENEWESDRDSDVASDCFTEGSLAFHTGDPEPAALVPEALWGHSTPKPARCCRAPIGDSSAADLEWDPSVDVGGSTSQDEDSSYYSAVVGLGRGDHLRRRSRSWRWSWGRTEDFSVQSSFPEEGEPCSCPGSHPMKTHVLGHPAPQEPGAAQLPTTGLCCPPLEATGFDPKRIETWLDQNCQNQMGIPPEIKEDSVTHVDKFPPAKELQLPLQIQTRGQKIHRWSRKKGKQNLITGQLWSGKEHRISKTLNSQSAEIMVTIEKECDLQLPKEIPTQSQKLCRASVLWLLLTTTFAVLVWLLCQPSFLPLSQPRCLQANGFAKSFHLMLNYEGPPPT</sequence>
<keyword evidence="5" id="KW-0539">Nucleus</keyword>
<dbReference type="Pfam" id="PF00435">
    <property type="entry name" value="Spectrin"/>
    <property type="match status" value="1"/>
</dbReference>
<protein>
    <submittedName>
        <fullName evidence="9">Nesprin-4 isoform X1</fullName>
    </submittedName>
</protein>
<gene>
    <name evidence="9" type="primary">SYNE4</name>
</gene>
<dbReference type="RefSeq" id="XP_026544865.1">
    <property type="nucleotide sequence ID" value="XM_026689080.1"/>
</dbReference>
<evidence type="ECO:0000256" key="1">
    <source>
        <dbReference type="ARBA" id="ARBA00008619"/>
    </source>
</evidence>